<gene>
    <name evidence="1" type="ORF">O6H91_02G117200</name>
</gene>
<organism evidence="1 2">
    <name type="scientific">Diphasiastrum complanatum</name>
    <name type="common">Issler's clubmoss</name>
    <name type="synonym">Lycopodium complanatum</name>
    <dbReference type="NCBI Taxonomy" id="34168"/>
    <lineage>
        <taxon>Eukaryota</taxon>
        <taxon>Viridiplantae</taxon>
        <taxon>Streptophyta</taxon>
        <taxon>Embryophyta</taxon>
        <taxon>Tracheophyta</taxon>
        <taxon>Lycopodiopsida</taxon>
        <taxon>Lycopodiales</taxon>
        <taxon>Lycopodiaceae</taxon>
        <taxon>Lycopodioideae</taxon>
        <taxon>Diphasiastrum</taxon>
    </lineage>
</organism>
<dbReference type="Proteomes" id="UP001162992">
    <property type="component" value="Chromosome 2"/>
</dbReference>
<proteinExistence type="predicted"/>
<reference evidence="2" key="1">
    <citation type="journal article" date="2024" name="Proc. Natl. Acad. Sci. U.S.A.">
        <title>Extraordinary preservation of gene collinearity over three hundred million years revealed in homosporous lycophytes.</title>
        <authorList>
            <person name="Li C."/>
            <person name="Wickell D."/>
            <person name="Kuo L.Y."/>
            <person name="Chen X."/>
            <person name="Nie B."/>
            <person name="Liao X."/>
            <person name="Peng D."/>
            <person name="Ji J."/>
            <person name="Jenkins J."/>
            <person name="Williams M."/>
            <person name="Shu S."/>
            <person name="Plott C."/>
            <person name="Barry K."/>
            <person name="Rajasekar S."/>
            <person name="Grimwood J."/>
            <person name="Han X."/>
            <person name="Sun S."/>
            <person name="Hou Z."/>
            <person name="He W."/>
            <person name="Dai G."/>
            <person name="Sun C."/>
            <person name="Schmutz J."/>
            <person name="Leebens-Mack J.H."/>
            <person name="Li F.W."/>
            <person name="Wang L."/>
        </authorList>
    </citation>
    <scope>NUCLEOTIDE SEQUENCE [LARGE SCALE GENOMIC DNA]</scope>
    <source>
        <strain evidence="2">cv. PW_Plant_1</strain>
    </source>
</reference>
<name>A0ACC2EJF5_DIPCM</name>
<dbReference type="EMBL" id="CM055093">
    <property type="protein sequence ID" value="KAJ7566759.1"/>
    <property type="molecule type" value="Genomic_DNA"/>
</dbReference>
<evidence type="ECO:0000313" key="1">
    <source>
        <dbReference type="EMBL" id="KAJ7566759.1"/>
    </source>
</evidence>
<keyword evidence="2" id="KW-1185">Reference proteome</keyword>
<protein>
    <submittedName>
        <fullName evidence="1">Uncharacterized protein</fullName>
    </submittedName>
</protein>
<evidence type="ECO:0000313" key="2">
    <source>
        <dbReference type="Proteomes" id="UP001162992"/>
    </source>
</evidence>
<sequence length="1295" mass="141130">MGSPLVDRAFQAVGLDDKLGGLDMESMAEKKASRLPTSILLNKERVVLAEALKKAPASEGKVINQPRAVSFWKLFQFADMQDIVLMTVGTIAAIVNGITLPTMQLIQSRLINNFGSLQGDPAQLSDKVTKDATYFVYIALIMFVSSYLEVSCWMRAGERQAARIRVKYLRAILRQNVGFFDSEISTAEVVTHVSADTLLVQDAISEKVGNFIKHMTLFVGGYLVGFLQVWKLTAVMLPFMPLLILPGSFYGKALSEFELCRQVAYIEAGTIAEQAISSIRTVYSFVGESRTLNSYSKSLELTVRIGLKQGLAKGLAVGSNGINFALWAIMAWYGSMLISQGHANGGQVLTTGFAVIAGGIALGNATPNLKAFSEGCIAAHRIFQMIERVPPIDTDDMRGTELAKVAGNLRLKNIQYAYPTRLDVPVLRNFNLDIPAGKTMALVGSSGSGKSTVIALLERFYDPLSGEVLLDGINIKALKLKWLRKQIGLVSQEPALFATSIKDNILHGKEGASMDEVIAAAKSANAHNFIIKFPNAYNTQVGERGVQLSGGQKQRIAIARAMIKNPPILLLDEATSALDTESEKIVQTALEEASIGRTTVIVAHRLSTIRNADLIAVLQSGQVVEIGHHEELIQKGENGAYAALNCLQQAQQAAQQNSPDGPLPKVQLDKESYKNLDLKSIDLKNVTVFQISNKNLSNLVSVQSVKAKPLKPSFRRLLTLNKPEWRQALLGLSGAIGFGFVQPFYAFLLGKTLSTFYYTDHHRMRQEIKTYSGTFVGLAVASFAVNIIQHYNFAAMGEYLTKRIREKMLAAIMRFEIAWFDRDENASGAICSRLASDANMVRALVGDRLSLLVQTASAISVSFFLGIITSWRLALVIISAQPLIIFCFYLKKICLQGFAQKSAKAQQEASQVASEAVSQHRTVTAFSSQEKVLALFESKLEAPMREAAIRSHIAGFGLGIAQFVLYASWSLAFWYGGVLVKQHRTTFGDVFKTFFVLLSTGRALGEAGTLTPDLAKGVTAVQSVFEILDKKPEIEVDNEQGEKPKIIKGDIELTNVYFAYPSRPNVMVFQNFSLGVQAGQVVALVGQSGSGKSTVIAMIERFYDPLRGKVKIDGLDIKQLNLKWLRLQIGLVSQEPTLFATSIRENIAYGKEGATDAEILDAARAANAHNFISALPNGYLTYAGERGLQLSGGQKQRIAIARAMLKNPAILLLDEATSALDTESERMVQGALDKMMVGRTTVVVAHRLSTIQNADKIAVVQGGAILEQGTHLELLSKGEGGAYFSLVHLQTAAGR</sequence>
<accession>A0ACC2EJF5</accession>
<comment type="caution">
    <text evidence="1">The sequence shown here is derived from an EMBL/GenBank/DDBJ whole genome shotgun (WGS) entry which is preliminary data.</text>
</comment>